<dbReference type="Proteomes" id="UP000076738">
    <property type="component" value="Unassembled WGS sequence"/>
</dbReference>
<feature type="region of interest" description="Disordered" evidence="2">
    <location>
        <begin position="108"/>
        <end position="136"/>
    </location>
</feature>
<feature type="region of interest" description="Disordered" evidence="2">
    <location>
        <begin position="237"/>
        <end position="350"/>
    </location>
</feature>
<evidence type="ECO:0000259" key="3">
    <source>
        <dbReference type="PROSITE" id="PS50157"/>
    </source>
</evidence>
<keyword evidence="1" id="KW-0863">Zinc-finger</keyword>
<feature type="compositionally biased region" description="Basic and acidic residues" evidence="2">
    <location>
        <begin position="278"/>
        <end position="303"/>
    </location>
</feature>
<feature type="region of interest" description="Disordered" evidence="2">
    <location>
        <begin position="370"/>
        <end position="447"/>
    </location>
</feature>
<name>A0A167FQ15_CALVF</name>
<evidence type="ECO:0000256" key="1">
    <source>
        <dbReference type="PROSITE-ProRule" id="PRU00042"/>
    </source>
</evidence>
<keyword evidence="1" id="KW-0479">Metal-binding</keyword>
<feature type="domain" description="C2H2-type" evidence="3">
    <location>
        <begin position="518"/>
        <end position="548"/>
    </location>
</feature>
<dbReference type="AlphaFoldDB" id="A0A167FQ15"/>
<feature type="region of interest" description="Disordered" evidence="2">
    <location>
        <begin position="587"/>
        <end position="638"/>
    </location>
</feature>
<dbReference type="PROSITE" id="PS50157">
    <property type="entry name" value="ZINC_FINGER_C2H2_2"/>
    <property type="match status" value="1"/>
</dbReference>
<dbReference type="STRING" id="1330018.A0A167FQ15"/>
<evidence type="ECO:0000313" key="5">
    <source>
        <dbReference type="Proteomes" id="UP000076738"/>
    </source>
</evidence>
<feature type="compositionally biased region" description="Basic and acidic residues" evidence="2">
    <location>
        <begin position="27"/>
        <end position="41"/>
    </location>
</feature>
<feature type="region of interest" description="Disordered" evidence="2">
    <location>
        <begin position="27"/>
        <end position="47"/>
    </location>
</feature>
<keyword evidence="5" id="KW-1185">Reference proteome</keyword>
<feature type="compositionally biased region" description="Polar residues" evidence="2">
    <location>
        <begin position="237"/>
        <end position="252"/>
    </location>
</feature>
<feature type="compositionally biased region" description="Pro residues" evidence="2">
    <location>
        <begin position="116"/>
        <end position="125"/>
    </location>
</feature>
<feature type="region of interest" description="Disordered" evidence="2">
    <location>
        <begin position="1"/>
        <end position="20"/>
    </location>
</feature>
<evidence type="ECO:0000313" key="4">
    <source>
        <dbReference type="EMBL" id="KZO89727.1"/>
    </source>
</evidence>
<sequence length="737" mass="82217">MSKRQRPSSLNYENEPPARREFYQADSHVHLQKRAEEERPRLSIITDTNALREGPYIDPRHAERVRRVDAYPPHTNAELFFLHHKSAAVPVDRATYATRATRTLDAVRPANLSGPQAPPPAPGPGPDSQMHRSAPRSERTIPITIHVPESLYQQYLQQQQQRAMQSRWSSDARYDMTMPPAPASFYIHAPRSLNFHETQDVTRPYHPATQSQQPQYPPGVRHIPSRAQALIPSLPMQRSTTDARQMTNPTVRSHTRRPAQDVRSQYGAGIPRSAAQERAVRNTFDRHIPHDDPGYHDADESLPRHTHHAVSASESHRAATSRYSPSDRFLPADRRPSGAPSSSISLDSGIEELPQLVRANPAARARETIDLTGDDAPTAEKGQHAKNTKRTAPAPAKRAKPAQPRNLSRDDASSSKAASQITLPDESKERKILPMLDAKGKGKEGPDDGKLLVQDGFACPYPNPYDPRLRCNAFFSARSVLDRHLGAHLKEEAAMLKRGGEAFERSSLVFGGLDAPMFACEHCGAAYPRHDALLRHQHRLNPSSGKVACPVLSGMQPKDFVGMPRYATLLDGRRRYAVDDLAGAIMGQNEDKESAEPLGHSEDRHGSEESHGASMDESAHEAHSVISTSGMNAEPKTRYSWPGLQWVDTRGGCEVTAEVRPQPSKYGELGDLQNKTRKMQIVRVREVRSTYGEKWYALDKGNGDRWIRWMRVGEDLKLVPEKLTSGRWPNPPKPSES</sequence>
<dbReference type="OrthoDB" id="3366243at2759"/>
<keyword evidence="1" id="KW-0862">Zinc</keyword>
<dbReference type="InterPro" id="IPR013087">
    <property type="entry name" value="Znf_C2H2_type"/>
</dbReference>
<dbReference type="GO" id="GO:0008270">
    <property type="term" value="F:zinc ion binding"/>
    <property type="evidence" value="ECO:0007669"/>
    <property type="project" value="UniProtKB-KW"/>
</dbReference>
<dbReference type="EMBL" id="KV417368">
    <property type="protein sequence ID" value="KZO89727.1"/>
    <property type="molecule type" value="Genomic_DNA"/>
</dbReference>
<evidence type="ECO:0000256" key="2">
    <source>
        <dbReference type="SAM" id="MobiDB-lite"/>
    </source>
</evidence>
<feature type="compositionally biased region" description="Basic and acidic residues" evidence="2">
    <location>
        <begin position="425"/>
        <end position="447"/>
    </location>
</feature>
<organism evidence="4 5">
    <name type="scientific">Calocera viscosa (strain TUFC12733)</name>
    <dbReference type="NCBI Taxonomy" id="1330018"/>
    <lineage>
        <taxon>Eukaryota</taxon>
        <taxon>Fungi</taxon>
        <taxon>Dikarya</taxon>
        <taxon>Basidiomycota</taxon>
        <taxon>Agaricomycotina</taxon>
        <taxon>Dacrymycetes</taxon>
        <taxon>Dacrymycetales</taxon>
        <taxon>Dacrymycetaceae</taxon>
        <taxon>Calocera</taxon>
    </lineage>
</organism>
<proteinExistence type="predicted"/>
<reference evidence="4 5" key="1">
    <citation type="journal article" date="2016" name="Mol. Biol. Evol.">
        <title>Comparative Genomics of Early-Diverging Mushroom-Forming Fungi Provides Insights into the Origins of Lignocellulose Decay Capabilities.</title>
        <authorList>
            <person name="Nagy L.G."/>
            <person name="Riley R."/>
            <person name="Tritt A."/>
            <person name="Adam C."/>
            <person name="Daum C."/>
            <person name="Floudas D."/>
            <person name="Sun H."/>
            <person name="Yadav J.S."/>
            <person name="Pangilinan J."/>
            <person name="Larsson K.H."/>
            <person name="Matsuura K."/>
            <person name="Barry K."/>
            <person name="Labutti K."/>
            <person name="Kuo R."/>
            <person name="Ohm R.A."/>
            <person name="Bhattacharya S.S."/>
            <person name="Shirouzu T."/>
            <person name="Yoshinaga Y."/>
            <person name="Martin F.M."/>
            <person name="Grigoriev I.V."/>
            <person name="Hibbett D.S."/>
        </authorList>
    </citation>
    <scope>NUCLEOTIDE SEQUENCE [LARGE SCALE GENOMIC DNA]</scope>
    <source>
        <strain evidence="4 5">TUFC12733</strain>
    </source>
</reference>
<accession>A0A167FQ15</accession>
<gene>
    <name evidence="4" type="ORF">CALVIDRAFT_33675</name>
</gene>
<feature type="compositionally biased region" description="Basic and acidic residues" evidence="2">
    <location>
        <begin position="589"/>
        <end position="611"/>
    </location>
</feature>
<protein>
    <recommendedName>
        <fullName evidence="3">C2H2-type domain-containing protein</fullName>
    </recommendedName>
</protein>